<feature type="region of interest" description="Disordered" evidence="1">
    <location>
        <begin position="106"/>
        <end position="130"/>
    </location>
</feature>
<gene>
    <name evidence="3" type="ORF">PHA8399_01514</name>
</gene>
<feature type="chain" id="PRO_5006064169" description="CopL family metal-binding regulatory protein" evidence="2">
    <location>
        <begin position="34"/>
        <end position="130"/>
    </location>
</feature>
<organism evidence="3 4">
    <name type="scientific">Leisingera aquaemixtae</name>
    <dbReference type="NCBI Taxonomy" id="1396826"/>
    <lineage>
        <taxon>Bacteria</taxon>
        <taxon>Pseudomonadati</taxon>
        <taxon>Pseudomonadota</taxon>
        <taxon>Alphaproteobacteria</taxon>
        <taxon>Rhodobacterales</taxon>
        <taxon>Roseobacteraceae</taxon>
        <taxon>Leisingera</taxon>
    </lineage>
</organism>
<feature type="region of interest" description="Disordered" evidence="1">
    <location>
        <begin position="41"/>
        <end position="78"/>
    </location>
</feature>
<feature type="compositionally biased region" description="Polar residues" evidence="1">
    <location>
        <begin position="114"/>
        <end position="124"/>
    </location>
</feature>
<evidence type="ECO:0000313" key="3">
    <source>
        <dbReference type="EMBL" id="CUH99395.1"/>
    </source>
</evidence>
<dbReference type="EMBL" id="CYSR01000015">
    <property type="protein sequence ID" value="CUH99395.1"/>
    <property type="molecule type" value="Genomic_DNA"/>
</dbReference>
<reference evidence="3 4" key="1">
    <citation type="submission" date="2015-09" db="EMBL/GenBank/DDBJ databases">
        <authorList>
            <consortium name="Swine Surveillance"/>
        </authorList>
    </citation>
    <scope>NUCLEOTIDE SEQUENCE [LARGE SCALE GENOMIC DNA]</scope>
    <source>
        <strain evidence="3 4">CECT 8399</strain>
    </source>
</reference>
<sequence length="130" mass="13303">MAFLAHIFRLIRVAAACAVILVLGFSLPSAAHAVAGHHGNTPVAHSGSNHDGAAVTAAAQDVSQAGAHDPQGAPQNAADTGNCCSGACMAVAVISLQTAETALKHPVRWKQEDSQLPSREQNSLLRPPKA</sequence>
<dbReference type="AlphaFoldDB" id="A0A0P1H8D1"/>
<feature type="signal peptide" evidence="2">
    <location>
        <begin position="1"/>
        <end position="33"/>
    </location>
</feature>
<protein>
    <recommendedName>
        <fullName evidence="5">CopL family metal-binding regulatory protein</fullName>
    </recommendedName>
</protein>
<proteinExistence type="predicted"/>
<dbReference type="Proteomes" id="UP000051326">
    <property type="component" value="Unassembled WGS sequence"/>
</dbReference>
<name>A0A0P1H8D1_9RHOB</name>
<keyword evidence="2" id="KW-0732">Signal</keyword>
<evidence type="ECO:0000256" key="2">
    <source>
        <dbReference type="SAM" id="SignalP"/>
    </source>
</evidence>
<accession>A0A0P1H8D1</accession>
<evidence type="ECO:0000256" key="1">
    <source>
        <dbReference type="SAM" id="MobiDB-lite"/>
    </source>
</evidence>
<evidence type="ECO:0008006" key="5">
    <source>
        <dbReference type="Google" id="ProtNLM"/>
    </source>
</evidence>
<dbReference type="STRING" id="1396826.PHA8399_01514"/>
<evidence type="ECO:0000313" key="4">
    <source>
        <dbReference type="Proteomes" id="UP000051326"/>
    </source>
</evidence>